<accession>A0A0D3JSQ2</accession>
<dbReference type="eggNOG" id="ENOG502SBDH">
    <property type="taxonomic scope" value="Eukaryota"/>
</dbReference>
<organism evidence="5 6">
    <name type="scientific">Emiliania huxleyi (strain CCMP1516)</name>
    <dbReference type="NCBI Taxonomy" id="280463"/>
    <lineage>
        <taxon>Eukaryota</taxon>
        <taxon>Haptista</taxon>
        <taxon>Haptophyta</taxon>
        <taxon>Prymnesiophyceae</taxon>
        <taxon>Isochrysidales</taxon>
        <taxon>Noelaerhabdaceae</taxon>
        <taxon>Emiliania</taxon>
    </lineage>
</organism>
<evidence type="ECO:0000313" key="6">
    <source>
        <dbReference type="Proteomes" id="UP000013827"/>
    </source>
</evidence>
<dbReference type="PaxDb" id="2903-EOD26537"/>
<dbReference type="SUPFAM" id="SSF48056">
    <property type="entry name" value="Di-copper centre-containing domain"/>
    <property type="match status" value="1"/>
</dbReference>
<reference evidence="5" key="2">
    <citation type="submission" date="2024-10" db="UniProtKB">
        <authorList>
            <consortium name="EnsemblProtists"/>
        </authorList>
    </citation>
    <scope>IDENTIFICATION</scope>
</reference>
<dbReference type="InterPro" id="IPR008922">
    <property type="entry name" value="Di-copper_centre_dom_sf"/>
</dbReference>
<feature type="chain" id="PRO_5044208507" description="Tyrosinase copper-binding domain-containing protein" evidence="3">
    <location>
        <begin position="27"/>
        <end position="836"/>
    </location>
</feature>
<keyword evidence="3" id="KW-0732">Signal</keyword>
<evidence type="ECO:0000256" key="3">
    <source>
        <dbReference type="SAM" id="SignalP"/>
    </source>
</evidence>
<keyword evidence="1" id="KW-0479">Metal-binding</keyword>
<feature type="domain" description="Tyrosinase copper-binding" evidence="4">
    <location>
        <begin position="156"/>
        <end position="453"/>
    </location>
</feature>
<name>A0A0D3JSQ2_EMIH1</name>
<dbReference type="InterPro" id="IPR002227">
    <property type="entry name" value="Tyrosinase_Cu-bd"/>
</dbReference>
<dbReference type="InterPro" id="IPR050316">
    <property type="entry name" value="Tyrosinase/Hemocyanin"/>
</dbReference>
<sequence length="836" mass="92420">MVVAGSSMTLYIRWFALAALAAGSLSASDQDGVGATDRTPMFSPTNLMFSGLPPPDPDPPNPPKPWECPVHKFPEYDFKKCSCPPCKKNADGRWHSTGNPSGTAADLPFPRVRREWREHTEDEIDRYACALNVMSTISTEAGRKCYGRTYVYFPDIVMKHACVASDPRGDQGHRGPEFMLFHKSTLLTYEGSILAIDPKIGAIPWWNLPLDSAPVLNVDGTVNVSAGKYYCPNASSLPFGVGSPNDDPSVANPGCDPEKYIWSDTYFGEQLGSGPNYEVTNGRWRYRTMSRWGDFDTTYWSRDDKHDVNNECIVNMWTKVLRPVPSTVGRTIINGVGKASNILFGGSGRSQQDSLIRYTQHDFDACANSNNTRNWIEWQNCQEENEFGTLEGVYCPDEKETCTQQDLKKVYALHSTTHDKLGEIGDVTTSPSDPALFFSYHAYIDKNFMAWQESMMDTGRMTDPVKKDLGHHDKSDPPDLTNKNYFGYPRQATHEEWLANVEAFEKVPFIEGMVEASNQGMELRGYVKPVEDFKHFDLQQWIDLLGIHHVHAGVPTDDSVYDGDLAHPNFLGPACSSATNVLSPDFWTLTNPSFSMESGKAAAGAVGGGGGGPHLFNPTFSLACTSPQWPSPKPGSLTYNLTQGARTHSTLGTVIYMTQYHDTKYRPDGLLRGDQAVPTLPWIPGTLLQDIANGGMPFRDIFPGYDGGRFGYSNKEIMEWGMPCRNGRVVNDTDKPCSPYSYSAVQRPFDEIMKSDAYYTDLHNGRYSAGKIIPVCNVYNTKGEASVLATLGKPCPNECGACCCGEPNTPPPALDHVCHFPRSEDGTGDCSLYTPP</sequence>
<dbReference type="GO" id="GO:0046872">
    <property type="term" value="F:metal ion binding"/>
    <property type="evidence" value="ECO:0007669"/>
    <property type="project" value="UniProtKB-KW"/>
</dbReference>
<proteinExistence type="predicted"/>
<dbReference type="EnsemblProtists" id="EOD26537">
    <property type="protein sequence ID" value="EOD26537"/>
    <property type="gene ID" value="EMIHUDRAFT_205620"/>
</dbReference>
<evidence type="ECO:0000256" key="2">
    <source>
        <dbReference type="ARBA" id="ARBA00023008"/>
    </source>
</evidence>
<dbReference type="RefSeq" id="XP_005778966.1">
    <property type="nucleotide sequence ID" value="XM_005778909.1"/>
</dbReference>
<dbReference type="PANTHER" id="PTHR11474">
    <property type="entry name" value="TYROSINASE FAMILY MEMBER"/>
    <property type="match status" value="1"/>
</dbReference>
<evidence type="ECO:0000259" key="4">
    <source>
        <dbReference type="Pfam" id="PF00264"/>
    </source>
</evidence>
<evidence type="ECO:0000256" key="1">
    <source>
        <dbReference type="ARBA" id="ARBA00022723"/>
    </source>
</evidence>
<dbReference type="Pfam" id="PF00264">
    <property type="entry name" value="Tyrosinase"/>
    <property type="match status" value="1"/>
</dbReference>
<evidence type="ECO:0000313" key="5">
    <source>
        <dbReference type="EnsemblProtists" id="EOD26537"/>
    </source>
</evidence>
<dbReference type="GO" id="GO:0016491">
    <property type="term" value="F:oxidoreductase activity"/>
    <property type="evidence" value="ECO:0007669"/>
    <property type="project" value="InterPro"/>
</dbReference>
<dbReference type="HOGENOM" id="CLU_008763_0_0_1"/>
<dbReference type="GeneID" id="17272083"/>
<keyword evidence="2" id="KW-0186">Copper</keyword>
<dbReference type="Proteomes" id="UP000013827">
    <property type="component" value="Unassembled WGS sequence"/>
</dbReference>
<dbReference type="PANTHER" id="PTHR11474:SF126">
    <property type="entry name" value="TYROSINASE-LIKE PROTEIN TYR-1-RELATED"/>
    <property type="match status" value="1"/>
</dbReference>
<protein>
    <recommendedName>
        <fullName evidence="4">Tyrosinase copper-binding domain-containing protein</fullName>
    </recommendedName>
</protein>
<feature type="signal peptide" evidence="3">
    <location>
        <begin position="1"/>
        <end position="26"/>
    </location>
</feature>
<dbReference type="KEGG" id="ehx:EMIHUDRAFT_205620"/>
<reference evidence="6" key="1">
    <citation type="journal article" date="2013" name="Nature">
        <title>Pan genome of the phytoplankton Emiliania underpins its global distribution.</title>
        <authorList>
            <person name="Read B.A."/>
            <person name="Kegel J."/>
            <person name="Klute M.J."/>
            <person name="Kuo A."/>
            <person name="Lefebvre S.C."/>
            <person name="Maumus F."/>
            <person name="Mayer C."/>
            <person name="Miller J."/>
            <person name="Monier A."/>
            <person name="Salamov A."/>
            <person name="Young J."/>
            <person name="Aguilar M."/>
            <person name="Claverie J.M."/>
            <person name="Frickenhaus S."/>
            <person name="Gonzalez K."/>
            <person name="Herman E.K."/>
            <person name="Lin Y.C."/>
            <person name="Napier J."/>
            <person name="Ogata H."/>
            <person name="Sarno A.F."/>
            <person name="Shmutz J."/>
            <person name="Schroeder D."/>
            <person name="de Vargas C."/>
            <person name="Verret F."/>
            <person name="von Dassow P."/>
            <person name="Valentin K."/>
            <person name="Van de Peer Y."/>
            <person name="Wheeler G."/>
            <person name="Dacks J.B."/>
            <person name="Delwiche C.F."/>
            <person name="Dyhrman S.T."/>
            <person name="Glockner G."/>
            <person name="John U."/>
            <person name="Richards T."/>
            <person name="Worden A.Z."/>
            <person name="Zhang X."/>
            <person name="Grigoriev I.V."/>
            <person name="Allen A.E."/>
            <person name="Bidle K."/>
            <person name="Borodovsky M."/>
            <person name="Bowler C."/>
            <person name="Brownlee C."/>
            <person name="Cock J.M."/>
            <person name="Elias M."/>
            <person name="Gladyshev V.N."/>
            <person name="Groth M."/>
            <person name="Guda C."/>
            <person name="Hadaegh A."/>
            <person name="Iglesias-Rodriguez M.D."/>
            <person name="Jenkins J."/>
            <person name="Jones B.M."/>
            <person name="Lawson T."/>
            <person name="Leese F."/>
            <person name="Lindquist E."/>
            <person name="Lobanov A."/>
            <person name="Lomsadze A."/>
            <person name="Malik S.B."/>
            <person name="Marsh M.E."/>
            <person name="Mackinder L."/>
            <person name="Mock T."/>
            <person name="Mueller-Roeber B."/>
            <person name="Pagarete A."/>
            <person name="Parker M."/>
            <person name="Probert I."/>
            <person name="Quesneville H."/>
            <person name="Raines C."/>
            <person name="Rensing S.A."/>
            <person name="Riano-Pachon D.M."/>
            <person name="Richier S."/>
            <person name="Rokitta S."/>
            <person name="Shiraiwa Y."/>
            <person name="Soanes D.M."/>
            <person name="van der Giezen M."/>
            <person name="Wahlund T.M."/>
            <person name="Williams B."/>
            <person name="Wilson W."/>
            <person name="Wolfe G."/>
            <person name="Wurch L.L."/>
        </authorList>
    </citation>
    <scope>NUCLEOTIDE SEQUENCE</scope>
</reference>
<dbReference type="Gene3D" id="1.10.1280.10">
    <property type="entry name" value="Di-copper center containing domain from catechol oxidase"/>
    <property type="match status" value="1"/>
</dbReference>
<dbReference type="AlphaFoldDB" id="A0A0D3JSQ2"/>
<keyword evidence="6" id="KW-1185">Reference proteome</keyword>